<feature type="domain" description="Response regulatory" evidence="4">
    <location>
        <begin position="2"/>
        <end position="116"/>
    </location>
</feature>
<dbReference type="InterPro" id="IPR001867">
    <property type="entry name" value="OmpR/PhoB-type_DNA-bd"/>
</dbReference>
<keyword evidence="1 3" id="KW-0238">DNA-binding</keyword>
<keyword evidence="7" id="KW-1185">Reference proteome</keyword>
<feature type="domain" description="OmpR/PhoB-type" evidence="5">
    <location>
        <begin position="124"/>
        <end position="222"/>
    </location>
</feature>
<dbReference type="Gene3D" id="1.10.10.10">
    <property type="entry name" value="Winged helix-like DNA-binding domain superfamily/Winged helix DNA-binding domain"/>
    <property type="match status" value="1"/>
</dbReference>
<dbReference type="GO" id="GO:0032993">
    <property type="term" value="C:protein-DNA complex"/>
    <property type="evidence" value="ECO:0007669"/>
    <property type="project" value="TreeGrafter"/>
</dbReference>
<evidence type="ECO:0000313" key="7">
    <source>
        <dbReference type="Proteomes" id="UP000094412"/>
    </source>
</evidence>
<dbReference type="AlphaFoldDB" id="A0A1C2DCI7"/>
<dbReference type="SMART" id="SM00862">
    <property type="entry name" value="Trans_reg_C"/>
    <property type="match status" value="1"/>
</dbReference>
<gene>
    <name evidence="6" type="ORF">QV13_22970</name>
</gene>
<protein>
    <submittedName>
        <fullName evidence="6">Two-component system response regulator</fullName>
    </submittedName>
</protein>
<dbReference type="PANTHER" id="PTHR48111">
    <property type="entry name" value="REGULATOR OF RPOS"/>
    <property type="match status" value="1"/>
</dbReference>
<evidence type="ECO:0000313" key="6">
    <source>
        <dbReference type="EMBL" id="OCX12481.1"/>
    </source>
</evidence>
<dbReference type="InterPro" id="IPR036388">
    <property type="entry name" value="WH-like_DNA-bd_sf"/>
</dbReference>
<evidence type="ECO:0000256" key="2">
    <source>
        <dbReference type="PROSITE-ProRule" id="PRU00169"/>
    </source>
</evidence>
<dbReference type="GO" id="GO:0000976">
    <property type="term" value="F:transcription cis-regulatory region binding"/>
    <property type="evidence" value="ECO:0007669"/>
    <property type="project" value="TreeGrafter"/>
</dbReference>
<dbReference type="InterPro" id="IPR001789">
    <property type="entry name" value="Sig_transdc_resp-reg_receiver"/>
</dbReference>
<dbReference type="SMART" id="SM00448">
    <property type="entry name" value="REC"/>
    <property type="match status" value="1"/>
</dbReference>
<dbReference type="Gene3D" id="3.40.50.2300">
    <property type="match status" value="1"/>
</dbReference>
<dbReference type="PANTHER" id="PTHR48111:SF36">
    <property type="entry name" value="TRANSCRIPTIONAL REGULATORY PROTEIN CUTR"/>
    <property type="match status" value="1"/>
</dbReference>
<dbReference type="Proteomes" id="UP000094412">
    <property type="component" value="Unassembled WGS sequence"/>
</dbReference>
<dbReference type="RefSeq" id="WP_024924420.1">
    <property type="nucleotide sequence ID" value="NZ_MDEO01000036.1"/>
</dbReference>
<dbReference type="GO" id="GO:0005829">
    <property type="term" value="C:cytosol"/>
    <property type="evidence" value="ECO:0007669"/>
    <property type="project" value="TreeGrafter"/>
</dbReference>
<sequence>MHVLIVEDDRELASSLKHIMESAIGVTDAFATIAEAEAALIAHPFDLVIIDRRLPDGDGLSLLPVLRRLRPRPATLVLTALDDPFDIASALDKGADEYVGKPFEPTELVARARAVLRRYSLDALGTTQIGNLVFDLNHRSASVGQKVLEIPRRELAILETLVRRAGRVVQRETLESSVYNINEDIESNALDSHVSRLRRRLREADCDAVIKSVRGIGYMLVSE</sequence>
<dbReference type="STRING" id="1566387.QV13_22970"/>
<dbReference type="OrthoDB" id="9802426at2"/>
<dbReference type="CDD" id="cd00383">
    <property type="entry name" value="trans_reg_C"/>
    <property type="match status" value="1"/>
</dbReference>
<dbReference type="Pfam" id="PF00486">
    <property type="entry name" value="Trans_reg_C"/>
    <property type="match status" value="1"/>
</dbReference>
<reference evidence="6 7" key="1">
    <citation type="submission" date="2016-08" db="EMBL/GenBank/DDBJ databases">
        <title>Whole genome sequence of Mesorhizobium sp. strain UASWS1009 isolated from industrial sewage.</title>
        <authorList>
            <person name="Crovadore J."/>
            <person name="Calmin G."/>
            <person name="Chablais R."/>
            <person name="Cochard B."/>
            <person name="Lefort F."/>
        </authorList>
    </citation>
    <scope>NUCLEOTIDE SEQUENCE [LARGE SCALE GENOMIC DNA]</scope>
    <source>
        <strain evidence="6 7">UASWS1009</strain>
    </source>
</reference>
<evidence type="ECO:0000256" key="3">
    <source>
        <dbReference type="PROSITE-ProRule" id="PRU01091"/>
    </source>
</evidence>
<evidence type="ECO:0000259" key="4">
    <source>
        <dbReference type="PROSITE" id="PS50110"/>
    </source>
</evidence>
<evidence type="ECO:0000256" key="1">
    <source>
        <dbReference type="ARBA" id="ARBA00023125"/>
    </source>
</evidence>
<dbReference type="EMBL" id="MDEO01000036">
    <property type="protein sequence ID" value="OCX12481.1"/>
    <property type="molecule type" value="Genomic_DNA"/>
</dbReference>
<dbReference type="GO" id="GO:0000156">
    <property type="term" value="F:phosphorelay response regulator activity"/>
    <property type="evidence" value="ECO:0007669"/>
    <property type="project" value="TreeGrafter"/>
</dbReference>
<dbReference type="GO" id="GO:0006355">
    <property type="term" value="P:regulation of DNA-templated transcription"/>
    <property type="evidence" value="ECO:0007669"/>
    <property type="project" value="InterPro"/>
</dbReference>
<dbReference type="InterPro" id="IPR011006">
    <property type="entry name" value="CheY-like_superfamily"/>
</dbReference>
<dbReference type="PROSITE" id="PS50110">
    <property type="entry name" value="RESPONSE_REGULATORY"/>
    <property type="match status" value="1"/>
</dbReference>
<name>A0A1C2DCI7_9HYPH</name>
<feature type="DNA-binding region" description="OmpR/PhoB-type" evidence="3">
    <location>
        <begin position="124"/>
        <end position="222"/>
    </location>
</feature>
<dbReference type="SUPFAM" id="SSF52172">
    <property type="entry name" value="CheY-like"/>
    <property type="match status" value="1"/>
</dbReference>
<accession>A0A1C2DCI7</accession>
<dbReference type="Pfam" id="PF00072">
    <property type="entry name" value="Response_reg"/>
    <property type="match status" value="1"/>
</dbReference>
<comment type="caution">
    <text evidence="6">The sequence shown here is derived from an EMBL/GenBank/DDBJ whole genome shotgun (WGS) entry which is preliminary data.</text>
</comment>
<organism evidence="6 7">
    <name type="scientific">Mesorhizobium hungaricum</name>
    <dbReference type="NCBI Taxonomy" id="1566387"/>
    <lineage>
        <taxon>Bacteria</taxon>
        <taxon>Pseudomonadati</taxon>
        <taxon>Pseudomonadota</taxon>
        <taxon>Alphaproteobacteria</taxon>
        <taxon>Hyphomicrobiales</taxon>
        <taxon>Phyllobacteriaceae</taxon>
        <taxon>Mesorhizobium</taxon>
    </lineage>
</organism>
<dbReference type="PROSITE" id="PS51755">
    <property type="entry name" value="OMPR_PHOB"/>
    <property type="match status" value="1"/>
</dbReference>
<evidence type="ECO:0000259" key="5">
    <source>
        <dbReference type="PROSITE" id="PS51755"/>
    </source>
</evidence>
<dbReference type="InterPro" id="IPR039420">
    <property type="entry name" value="WalR-like"/>
</dbReference>
<proteinExistence type="predicted"/>
<feature type="modified residue" description="4-aspartylphosphate" evidence="2">
    <location>
        <position position="51"/>
    </location>
</feature>
<keyword evidence="2" id="KW-0597">Phosphoprotein</keyword>